<gene>
    <name evidence="2" type="ORF">CC80DRAFT_556188</name>
    <name evidence="1" type="ORF">CC80DRAFT_556284</name>
</gene>
<sequence length="127" mass="13998">MAVRAVAWEASICRRRRTQDDVAGSVGWVDVADGGWLYQQKSCGSGARMSSLFDNVHKPRKDRETDSMDVNEVVAATWRMAVNEQQQPVAGPSAVRTNVCKAHPRKPNSCPLDTTSRSLWGIRKLGA</sequence>
<organism evidence="2 3">
    <name type="scientific">Byssothecium circinans</name>
    <dbReference type="NCBI Taxonomy" id="147558"/>
    <lineage>
        <taxon>Eukaryota</taxon>
        <taxon>Fungi</taxon>
        <taxon>Dikarya</taxon>
        <taxon>Ascomycota</taxon>
        <taxon>Pezizomycotina</taxon>
        <taxon>Dothideomycetes</taxon>
        <taxon>Pleosporomycetidae</taxon>
        <taxon>Pleosporales</taxon>
        <taxon>Massarineae</taxon>
        <taxon>Massarinaceae</taxon>
        <taxon>Byssothecium</taxon>
    </lineage>
</organism>
<name>A0A6A5T7J5_9PLEO</name>
<reference evidence="2" key="1">
    <citation type="journal article" date="2020" name="Stud. Mycol.">
        <title>101 Dothideomycetes genomes: a test case for predicting lifestyles and emergence of pathogens.</title>
        <authorList>
            <person name="Haridas S."/>
            <person name="Albert R."/>
            <person name="Binder M."/>
            <person name="Bloem J."/>
            <person name="Labutti K."/>
            <person name="Salamov A."/>
            <person name="Andreopoulos B."/>
            <person name="Baker S."/>
            <person name="Barry K."/>
            <person name="Bills G."/>
            <person name="Bluhm B."/>
            <person name="Cannon C."/>
            <person name="Castanera R."/>
            <person name="Culley D."/>
            <person name="Daum C."/>
            <person name="Ezra D."/>
            <person name="Gonzalez J."/>
            <person name="Henrissat B."/>
            <person name="Kuo A."/>
            <person name="Liang C."/>
            <person name="Lipzen A."/>
            <person name="Lutzoni F."/>
            <person name="Magnuson J."/>
            <person name="Mondo S."/>
            <person name="Nolan M."/>
            <person name="Ohm R."/>
            <person name="Pangilinan J."/>
            <person name="Park H.-J."/>
            <person name="Ramirez L."/>
            <person name="Alfaro M."/>
            <person name="Sun H."/>
            <person name="Tritt A."/>
            <person name="Yoshinaga Y."/>
            <person name="Zwiers L.-H."/>
            <person name="Turgeon B."/>
            <person name="Goodwin S."/>
            <person name="Spatafora J."/>
            <person name="Crous P."/>
            <person name="Grigoriev I."/>
        </authorList>
    </citation>
    <scope>NUCLEOTIDE SEQUENCE</scope>
    <source>
        <strain evidence="2">CBS 675.92</strain>
    </source>
</reference>
<evidence type="ECO:0000313" key="1">
    <source>
        <dbReference type="EMBL" id="KAF1948461.1"/>
    </source>
</evidence>
<evidence type="ECO:0000313" key="3">
    <source>
        <dbReference type="Proteomes" id="UP000800035"/>
    </source>
</evidence>
<accession>A0A6A5T7J5</accession>
<keyword evidence="3" id="KW-1185">Reference proteome</keyword>
<proteinExistence type="predicted"/>
<protein>
    <submittedName>
        <fullName evidence="2">Uncharacterized protein</fullName>
    </submittedName>
</protein>
<dbReference type="EMBL" id="ML977053">
    <property type="protein sequence ID" value="KAF1948623.1"/>
    <property type="molecule type" value="Genomic_DNA"/>
</dbReference>
<dbReference type="Proteomes" id="UP000800035">
    <property type="component" value="Unassembled WGS sequence"/>
</dbReference>
<dbReference type="AlphaFoldDB" id="A0A6A5T7J5"/>
<evidence type="ECO:0000313" key="2">
    <source>
        <dbReference type="EMBL" id="KAF1948623.1"/>
    </source>
</evidence>
<dbReference type="EMBL" id="ML977057">
    <property type="protein sequence ID" value="KAF1948461.1"/>
    <property type="molecule type" value="Genomic_DNA"/>
</dbReference>